<dbReference type="Gene3D" id="3.30.420.10">
    <property type="entry name" value="Ribonuclease H-like superfamily/Ribonuclease H"/>
    <property type="match status" value="2"/>
</dbReference>
<keyword evidence="4" id="KW-0548">Nucleotidyltransferase</keyword>
<evidence type="ECO:0000256" key="7">
    <source>
        <dbReference type="ARBA" id="ARBA00022801"/>
    </source>
</evidence>
<dbReference type="GO" id="GO:0015074">
    <property type="term" value="P:DNA integration"/>
    <property type="evidence" value="ECO:0007669"/>
    <property type="project" value="InterPro"/>
</dbReference>
<dbReference type="InterPro" id="IPR000477">
    <property type="entry name" value="RT_dom"/>
</dbReference>
<evidence type="ECO:0000256" key="2">
    <source>
        <dbReference type="ARBA" id="ARBA00012180"/>
    </source>
</evidence>
<dbReference type="InterPro" id="IPR040643">
    <property type="entry name" value="MLVIN_C"/>
</dbReference>
<sequence length="960" mass="109976">MSPFNTPILPVKKPDETYRLVQDLREINKRTVARFPVVANPYTLLSKLRPDSLWYSVIDLKDAFWACPLDEASRDYFAFEWEDPDTGRRQQLRWTVLPQGFTESPNLFGQALEQVLQDYQIDPRVTLIQYVDDLLLAGKEEEDVRRESIKLLNFLSLKGLKVSKAKLQFVEKEVKYLSHYLKEGKKKIDPERVQGILSLPIPKNKRQVRQILGLTGYCRQWIENYSGKVKFLYHKLTQEGLMKWSLEDTEKFQELKESLIHAPVLSLPDLKRPFYLFVNVEDGIAFGVLTQEWAGKKKPIGYLSKILDPVSKGWPTCLQVIAGCALLVEEARKITFNSNLKVMSPHNIRGVLQQKADKWISDARLLKYERILVEAPNLILETTTLQNPAAFLYGEPEGKSLIHDCVTTIEEQTKIRPDLEEEELESGEKLFVDGSSRVIEGKRKTGYAIVRRPDLQVLESGSLDKSWSAQACELYAVLRALKLLEGKEGTIYTNSRYSYGVVHTFGKLWEERGLINSQGKDLVHQKLIIAVLKALRGPKRVAVVHLKGHQKGMDLRSRGNNAADQEAKRAALRTMVLKEKGGHEEIMEHKDSGLRSKFTEGERLKLPETGAVENSEGRWFLPDGREVLPKAIAQRILEKIHQRTHWGAQGLVDYFAAKYMSTGIRDLAKQITRSCLPCLKANRKNLRKLPYGGRPLAKRPFANIQIDFTELPKVGRLKYLLVLVDHLTHFVEAFPTSRETSRTVVKVLLEEIIPRYGVPETIDSDKGPHFTSKITQEVSEALGIKWEQHTPWHPQSSGRVERMNGEIKKQLTKLMMETKLSWVKCVPLALLNIRTQPRADLGISPFEMLYGMPYNIEEVQTHPNVSDQYINKYLIKLMKYKKALWEKGMLAQRPPLDFILHQVQPGEWVLIRSWKENPLTPKWEGPYQVLLTTDSAVRTAEKGWTHASRIKGPVEPPKTN</sequence>
<dbReference type="PANTHER" id="PTHR33064:SF37">
    <property type="entry name" value="RIBONUCLEASE H"/>
    <property type="match status" value="1"/>
</dbReference>
<dbReference type="Ensembl" id="ENSCCET00000005450.1">
    <property type="protein sequence ID" value="ENSCCEP00000003219.1"/>
    <property type="gene ID" value="ENSCCEG00000003630.1"/>
</dbReference>
<dbReference type="Pfam" id="PF00078">
    <property type="entry name" value="RVT_1"/>
    <property type="match status" value="1"/>
</dbReference>
<evidence type="ECO:0000259" key="10">
    <source>
        <dbReference type="PROSITE" id="PS50994"/>
    </source>
</evidence>
<dbReference type="Gene3D" id="1.10.340.70">
    <property type="match status" value="1"/>
</dbReference>
<dbReference type="InterPro" id="IPR012337">
    <property type="entry name" value="RNaseH-like_sf"/>
</dbReference>
<evidence type="ECO:0000256" key="3">
    <source>
        <dbReference type="ARBA" id="ARBA00022679"/>
    </source>
</evidence>
<dbReference type="Gene3D" id="2.30.30.850">
    <property type="match status" value="1"/>
</dbReference>
<dbReference type="InterPro" id="IPR043502">
    <property type="entry name" value="DNA/RNA_pol_sf"/>
</dbReference>
<organism evidence="11 12">
    <name type="scientific">Cyanistes caeruleus</name>
    <name type="common">Eurasian blue tit</name>
    <name type="synonym">Parus caeruleus</name>
    <dbReference type="NCBI Taxonomy" id="156563"/>
    <lineage>
        <taxon>Eukaryota</taxon>
        <taxon>Metazoa</taxon>
        <taxon>Chordata</taxon>
        <taxon>Craniata</taxon>
        <taxon>Vertebrata</taxon>
        <taxon>Euteleostomi</taxon>
        <taxon>Archelosauria</taxon>
        <taxon>Archosauria</taxon>
        <taxon>Dinosauria</taxon>
        <taxon>Saurischia</taxon>
        <taxon>Theropoda</taxon>
        <taxon>Coelurosauria</taxon>
        <taxon>Aves</taxon>
        <taxon>Neognathae</taxon>
        <taxon>Neoaves</taxon>
        <taxon>Telluraves</taxon>
        <taxon>Australaves</taxon>
        <taxon>Passeriformes</taxon>
        <taxon>Paridae</taxon>
        <taxon>Cyanistes</taxon>
    </lineage>
</organism>
<dbReference type="InterPro" id="IPR043128">
    <property type="entry name" value="Rev_trsase/Diguanyl_cyclase"/>
</dbReference>
<dbReference type="Pfam" id="PF18697">
    <property type="entry name" value="MLVIN_C"/>
    <property type="match status" value="1"/>
</dbReference>
<dbReference type="InterPro" id="IPR036397">
    <property type="entry name" value="RNaseH_sf"/>
</dbReference>
<dbReference type="Gene3D" id="3.30.70.270">
    <property type="match status" value="2"/>
</dbReference>
<dbReference type="SUPFAM" id="SSF53098">
    <property type="entry name" value="Ribonuclease H-like"/>
    <property type="match status" value="2"/>
</dbReference>
<dbReference type="Pfam" id="PF00665">
    <property type="entry name" value="rve"/>
    <property type="match status" value="1"/>
</dbReference>
<dbReference type="PROSITE" id="PS50878">
    <property type="entry name" value="RT_POL"/>
    <property type="match status" value="1"/>
</dbReference>
<keyword evidence="3" id="KW-0808">Transferase</keyword>
<evidence type="ECO:0000259" key="9">
    <source>
        <dbReference type="PROSITE" id="PS50879"/>
    </source>
</evidence>
<evidence type="ECO:0000256" key="1">
    <source>
        <dbReference type="ARBA" id="ARBA00010879"/>
    </source>
</evidence>
<dbReference type="Pfam" id="PF00075">
    <property type="entry name" value="RNase_H"/>
    <property type="match status" value="1"/>
</dbReference>
<dbReference type="InterPro" id="IPR041588">
    <property type="entry name" value="Integrase_H2C2"/>
</dbReference>
<dbReference type="SUPFAM" id="SSF56672">
    <property type="entry name" value="DNA/RNA polymerases"/>
    <property type="match status" value="1"/>
</dbReference>
<keyword evidence="5" id="KW-0540">Nuclease</keyword>
<dbReference type="Proteomes" id="UP000694410">
    <property type="component" value="Unplaced"/>
</dbReference>
<evidence type="ECO:0000313" key="12">
    <source>
        <dbReference type="Proteomes" id="UP000694410"/>
    </source>
</evidence>
<name>A0A8C0U3E5_CYACU</name>
<feature type="domain" description="RNase H type-1" evidence="9">
    <location>
        <begin position="424"/>
        <end position="572"/>
    </location>
</feature>
<evidence type="ECO:0000256" key="5">
    <source>
        <dbReference type="ARBA" id="ARBA00022722"/>
    </source>
</evidence>
<dbReference type="EC" id="3.1.26.4" evidence="2"/>
<keyword evidence="12" id="KW-1185">Reference proteome</keyword>
<dbReference type="PROSITE" id="PS50994">
    <property type="entry name" value="INTEGRASE"/>
    <property type="match status" value="1"/>
</dbReference>
<dbReference type="GO" id="GO:0003676">
    <property type="term" value="F:nucleic acid binding"/>
    <property type="evidence" value="ECO:0007669"/>
    <property type="project" value="InterPro"/>
</dbReference>
<proteinExistence type="inferred from homology"/>
<feature type="domain" description="Reverse transcriptase" evidence="8">
    <location>
        <begin position="1"/>
        <end position="181"/>
    </location>
</feature>
<dbReference type="Gene3D" id="3.10.20.370">
    <property type="match status" value="1"/>
</dbReference>
<dbReference type="Pfam" id="PF17919">
    <property type="entry name" value="RT_RNaseH_2"/>
    <property type="match status" value="1"/>
</dbReference>
<dbReference type="InterPro" id="IPR002156">
    <property type="entry name" value="RNaseH_domain"/>
</dbReference>
<dbReference type="PANTHER" id="PTHR33064">
    <property type="entry name" value="POL PROTEIN"/>
    <property type="match status" value="1"/>
</dbReference>
<reference evidence="11" key="2">
    <citation type="submission" date="2025-09" db="UniProtKB">
        <authorList>
            <consortium name="Ensembl"/>
        </authorList>
    </citation>
    <scope>IDENTIFICATION</scope>
</reference>
<dbReference type="AlphaFoldDB" id="A0A8C0U3E5"/>
<keyword evidence="6" id="KW-0255">Endonuclease</keyword>
<dbReference type="Pfam" id="PF17921">
    <property type="entry name" value="Integrase_H2C2"/>
    <property type="match status" value="1"/>
</dbReference>
<dbReference type="InterPro" id="IPR051320">
    <property type="entry name" value="Viral_Replic_Matur_Polypro"/>
</dbReference>
<dbReference type="InterPro" id="IPR001584">
    <property type="entry name" value="Integrase_cat-core"/>
</dbReference>
<evidence type="ECO:0000259" key="8">
    <source>
        <dbReference type="PROSITE" id="PS50878"/>
    </source>
</evidence>
<evidence type="ECO:0000313" key="11">
    <source>
        <dbReference type="Ensembl" id="ENSCCEP00000003219.1"/>
    </source>
</evidence>
<reference evidence="11" key="1">
    <citation type="submission" date="2025-08" db="UniProtKB">
        <authorList>
            <consortium name="Ensembl"/>
        </authorList>
    </citation>
    <scope>IDENTIFICATION</scope>
</reference>
<keyword evidence="7" id="KW-0378">Hydrolase</keyword>
<comment type="similarity">
    <text evidence="1">Belongs to the beta type-B retroviral polymerase family. HERV class-II K(HML-2) pol subfamily.</text>
</comment>
<dbReference type="InterPro" id="IPR041577">
    <property type="entry name" value="RT_RNaseH_2"/>
</dbReference>
<dbReference type="GO" id="GO:0004523">
    <property type="term" value="F:RNA-DNA hybrid ribonuclease activity"/>
    <property type="evidence" value="ECO:0007669"/>
    <property type="project" value="UniProtKB-EC"/>
</dbReference>
<evidence type="ECO:0000256" key="6">
    <source>
        <dbReference type="ARBA" id="ARBA00022759"/>
    </source>
</evidence>
<dbReference type="PROSITE" id="PS50879">
    <property type="entry name" value="RNASE_H_1"/>
    <property type="match status" value="1"/>
</dbReference>
<feature type="domain" description="Integrase catalytic" evidence="10">
    <location>
        <begin position="696"/>
        <end position="853"/>
    </location>
</feature>
<protein>
    <recommendedName>
        <fullName evidence="2">ribonuclease H</fullName>
        <ecNumber evidence="2">3.1.26.4</ecNumber>
    </recommendedName>
</protein>
<evidence type="ECO:0000256" key="4">
    <source>
        <dbReference type="ARBA" id="ARBA00022695"/>
    </source>
</evidence>
<accession>A0A8C0U3E5</accession>
<dbReference type="GO" id="GO:0016779">
    <property type="term" value="F:nucleotidyltransferase activity"/>
    <property type="evidence" value="ECO:0007669"/>
    <property type="project" value="UniProtKB-KW"/>
</dbReference>